<organism evidence="2 3">
    <name type="scientific">Streptomyces kanasensis</name>
    <dbReference type="NCBI Taxonomy" id="936756"/>
    <lineage>
        <taxon>Bacteria</taxon>
        <taxon>Bacillati</taxon>
        <taxon>Actinomycetota</taxon>
        <taxon>Actinomycetes</taxon>
        <taxon>Kitasatosporales</taxon>
        <taxon>Streptomycetaceae</taxon>
        <taxon>Streptomyces</taxon>
    </lineage>
</organism>
<evidence type="ECO:0000313" key="3">
    <source>
        <dbReference type="Proteomes" id="UP000054011"/>
    </source>
</evidence>
<proteinExistence type="predicted"/>
<comment type="caution">
    <text evidence="2">The sequence shown here is derived from an EMBL/GenBank/DDBJ whole genome shotgun (WGS) entry which is preliminary data.</text>
</comment>
<name>A0A100YAJ4_9ACTN</name>
<feature type="region of interest" description="Disordered" evidence="1">
    <location>
        <begin position="1"/>
        <end position="21"/>
    </location>
</feature>
<dbReference type="Proteomes" id="UP000054011">
    <property type="component" value="Unassembled WGS sequence"/>
</dbReference>
<evidence type="ECO:0000313" key="2">
    <source>
        <dbReference type="EMBL" id="KUH40692.1"/>
    </source>
</evidence>
<evidence type="ECO:0000256" key="1">
    <source>
        <dbReference type="SAM" id="MobiDB-lite"/>
    </source>
</evidence>
<protein>
    <submittedName>
        <fullName evidence="2">Uncharacterized protein</fullName>
    </submittedName>
</protein>
<reference evidence="2 3" key="1">
    <citation type="submission" date="2015-11" db="EMBL/GenBank/DDBJ databases">
        <title>Genome-wide analysis reveals the secondary metabolome in Streptomyces kanasensis ZX01.</title>
        <authorList>
            <person name="Zhang G."/>
            <person name="Han L."/>
            <person name="Feng J."/>
            <person name="Zhang X."/>
        </authorList>
    </citation>
    <scope>NUCLEOTIDE SEQUENCE [LARGE SCALE GENOMIC DNA]</scope>
    <source>
        <strain evidence="2 3">ZX01</strain>
    </source>
</reference>
<dbReference type="AlphaFoldDB" id="A0A100YAJ4"/>
<dbReference type="EMBL" id="LNSV01000001">
    <property type="protein sequence ID" value="KUH40692.1"/>
    <property type="molecule type" value="Genomic_DNA"/>
</dbReference>
<gene>
    <name evidence="2" type="ORF">ATE80_00445</name>
</gene>
<accession>A0A100YAJ4</accession>
<sequence>MQLGGPVRADGVAGLPDPRHPAAQGVHLRAIRAVAGRAFAERGVDRIESVGEVTNRASPGCAVEAGFIRR</sequence>
<keyword evidence="3" id="KW-1185">Reference proteome</keyword>